<keyword evidence="3" id="KW-1185">Reference proteome</keyword>
<proteinExistence type="predicted"/>
<reference evidence="2 3" key="1">
    <citation type="submission" date="2023-09" db="EMBL/GenBank/DDBJ databases">
        <title>Pangenome analysis of Batrachochytrium dendrobatidis and related Chytrids.</title>
        <authorList>
            <person name="Yacoub M.N."/>
            <person name="Stajich J.E."/>
            <person name="James T.Y."/>
        </authorList>
    </citation>
    <scope>NUCLEOTIDE SEQUENCE [LARGE SCALE GENOMIC DNA]</scope>
    <source>
        <strain evidence="2 3">JEL0888</strain>
    </source>
</reference>
<feature type="compositionally biased region" description="Polar residues" evidence="1">
    <location>
        <begin position="1"/>
        <end position="11"/>
    </location>
</feature>
<dbReference type="EMBL" id="JADGIZ020000005">
    <property type="protein sequence ID" value="KAL2918866.1"/>
    <property type="molecule type" value="Genomic_DNA"/>
</dbReference>
<evidence type="ECO:0000313" key="3">
    <source>
        <dbReference type="Proteomes" id="UP001527925"/>
    </source>
</evidence>
<sequence length="207" mass="21435">MAHSPPASQQEPSMPPALPSPSANAAGSPLISNSTDDPAIAQVVHSLKHNHDMVKGIGISGSGLAGVVSALSAIEAQLAELGDPADTDKLEKAQDQSIGGVGVNIVTAAAAGSEAEPAVGATDGRPSDLKLAIGALQQIHKHEAVHGAAHLGNVAFVGVEPDRRAFWFDLERTSFPPESELVDKPKREIKGFKARRGKRFGVRLIGE</sequence>
<accession>A0ABR4NH87</accession>
<evidence type="ECO:0000313" key="2">
    <source>
        <dbReference type="EMBL" id="KAL2918866.1"/>
    </source>
</evidence>
<organism evidence="2 3">
    <name type="scientific">Polyrhizophydium stewartii</name>
    <dbReference type="NCBI Taxonomy" id="2732419"/>
    <lineage>
        <taxon>Eukaryota</taxon>
        <taxon>Fungi</taxon>
        <taxon>Fungi incertae sedis</taxon>
        <taxon>Chytridiomycota</taxon>
        <taxon>Chytridiomycota incertae sedis</taxon>
        <taxon>Chytridiomycetes</taxon>
        <taxon>Rhizophydiales</taxon>
        <taxon>Rhizophydiales incertae sedis</taxon>
        <taxon>Polyrhizophydium</taxon>
    </lineage>
</organism>
<feature type="region of interest" description="Disordered" evidence="1">
    <location>
        <begin position="1"/>
        <end position="35"/>
    </location>
</feature>
<feature type="compositionally biased region" description="Low complexity" evidence="1">
    <location>
        <begin position="20"/>
        <end position="29"/>
    </location>
</feature>
<protein>
    <submittedName>
        <fullName evidence="2">Uncharacterized protein</fullName>
    </submittedName>
</protein>
<comment type="caution">
    <text evidence="2">The sequence shown here is derived from an EMBL/GenBank/DDBJ whole genome shotgun (WGS) entry which is preliminary data.</text>
</comment>
<gene>
    <name evidence="2" type="ORF">HK105_201700</name>
</gene>
<evidence type="ECO:0000256" key="1">
    <source>
        <dbReference type="SAM" id="MobiDB-lite"/>
    </source>
</evidence>
<dbReference type="Proteomes" id="UP001527925">
    <property type="component" value="Unassembled WGS sequence"/>
</dbReference>
<name>A0ABR4NH87_9FUNG</name>